<dbReference type="Gene3D" id="3.30.565.10">
    <property type="entry name" value="Histidine kinase-like ATPase, C-terminal domain"/>
    <property type="match status" value="1"/>
</dbReference>
<feature type="domain" description="HAMP" evidence="12">
    <location>
        <begin position="184"/>
        <end position="236"/>
    </location>
</feature>
<dbReference type="EMBL" id="JAUSVU010000019">
    <property type="protein sequence ID" value="MDQ0535699.1"/>
    <property type="molecule type" value="Genomic_DNA"/>
</dbReference>
<comment type="catalytic activity">
    <reaction evidence="1">
        <text>ATP + protein L-histidine = ADP + protein N-phospho-L-histidine.</text>
        <dbReference type="EC" id="2.7.13.3"/>
    </reaction>
</comment>
<evidence type="ECO:0000313" key="14">
    <source>
        <dbReference type="Proteomes" id="UP001244552"/>
    </source>
</evidence>
<keyword evidence="5 13" id="KW-0808">Transferase</keyword>
<keyword evidence="8" id="KW-1133">Transmembrane helix</keyword>
<evidence type="ECO:0000313" key="13">
    <source>
        <dbReference type="EMBL" id="MDQ0535699.1"/>
    </source>
</evidence>
<dbReference type="InterPro" id="IPR003660">
    <property type="entry name" value="HAMP_dom"/>
</dbReference>
<evidence type="ECO:0000256" key="1">
    <source>
        <dbReference type="ARBA" id="ARBA00000085"/>
    </source>
</evidence>
<evidence type="ECO:0000256" key="2">
    <source>
        <dbReference type="ARBA" id="ARBA00004370"/>
    </source>
</evidence>
<evidence type="ECO:0000256" key="5">
    <source>
        <dbReference type="ARBA" id="ARBA00022679"/>
    </source>
</evidence>
<dbReference type="SMART" id="SM00388">
    <property type="entry name" value="HisKA"/>
    <property type="match status" value="1"/>
</dbReference>
<keyword evidence="10" id="KW-0472">Membrane</keyword>
<dbReference type="InterPro" id="IPR005467">
    <property type="entry name" value="His_kinase_dom"/>
</dbReference>
<evidence type="ECO:0000256" key="3">
    <source>
        <dbReference type="ARBA" id="ARBA00012438"/>
    </source>
</evidence>
<dbReference type="PANTHER" id="PTHR45436:SF1">
    <property type="entry name" value="SENSOR PROTEIN QSEC"/>
    <property type="match status" value="1"/>
</dbReference>
<keyword evidence="9" id="KW-0902">Two-component regulatory system</keyword>
<evidence type="ECO:0000259" key="12">
    <source>
        <dbReference type="PROSITE" id="PS50885"/>
    </source>
</evidence>
<comment type="caution">
    <text evidence="13">The sequence shown here is derived from an EMBL/GenBank/DDBJ whole genome shotgun (WGS) entry which is preliminary data.</text>
</comment>
<name>A0ABU0MQU2_9PROT</name>
<dbReference type="RefSeq" id="WP_209987206.1">
    <property type="nucleotide sequence ID" value="NZ_JAGINO010000021.1"/>
</dbReference>
<accession>A0ABU0MQU2</accession>
<comment type="subcellular location">
    <subcellularLocation>
        <location evidence="2">Membrane</location>
    </subcellularLocation>
</comment>
<dbReference type="EC" id="2.7.13.3" evidence="3"/>
<dbReference type="InterPro" id="IPR050428">
    <property type="entry name" value="TCS_sensor_his_kinase"/>
</dbReference>
<evidence type="ECO:0000256" key="7">
    <source>
        <dbReference type="ARBA" id="ARBA00022777"/>
    </source>
</evidence>
<organism evidence="13 14">
    <name type="scientific">Azospirillum picis</name>
    <dbReference type="NCBI Taxonomy" id="488438"/>
    <lineage>
        <taxon>Bacteria</taxon>
        <taxon>Pseudomonadati</taxon>
        <taxon>Pseudomonadota</taxon>
        <taxon>Alphaproteobacteria</taxon>
        <taxon>Rhodospirillales</taxon>
        <taxon>Azospirillaceae</taxon>
        <taxon>Azospirillum</taxon>
    </lineage>
</organism>
<proteinExistence type="predicted"/>
<dbReference type="InterPro" id="IPR004358">
    <property type="entry name" value="Sig_transdc_His_kin-like_C"/>
</dbReference>
<dbReference type="PROSITE" id="PS50109">
    <property type="entry name" value="HIS_KIN"/>
    <property type="match status" value="1"/>
</dbReference>
<gene>
    <name evidence="13" type="ORF">QO018_004583</name>
</gene>
<keyword evidence="14" id="KW-1185">Reference proteome</keyword>
<dbReference type="Pfam" id="PF00512">
    <property type="entry name" value="HisKA"/>
    <property type="match status" value="1"/>
</dbReference>
<evidence type="ECO:0000256" key="8">
    <source>
        <dbReference type="ARBA" id="ARBA00022989"/>
    </source>
</evidence>
<evidence type="ECO:0000256" key="4">
    <source>
        <dbReference type="ARBA" id="ARBA00022553"/>
    </source>
</evidence>
<dbReference type="InterPro" id="IPR036097">
    <property type="entry name" value="HisK_dim/P_sf"/>
</dbReference>
<dbReference type="SMART" id="SM00387">
    <property type="entry name" value="HATPase_c"/>
    <property type="match status" value="1"/>
</dbReference>
<evidence type="ECO:0000256" key="6">
    <source>
        <dbReference type="ARBA" id="ARBA00022692"/>
    </source>
</evidence>
<protein>
    <recommendedName>
        <fullName evidence="3">histidine kinase</fullName>
        <ecNumber evidence="3">2.7.13.3</ecNumber>
    </recommendedName>
</protein>
<dbReference type="InterPro" id="IPR003594">
    <property type="entry name" value="HATPase_dom"/>
</dbReference>
<dbReference type="SUPFAM" id="SSF47384">
    <property type="entry name" value="Homodimeric domain of signal transducing histidine kinase"/>
    <property type="match status" value="1"/>
</dbReference>
<evidence type="ECO:0000256" key="9">
    <source>
        <dbReference type="ARBA" id="ARBA00023012"/>
    </source>
</evidence>
<dbReference type="PANTHER" id="PTHR45436">
    <property type="entry name" value="SENSOR HISTIDINE KINASE YKOH"/>
    <property type="match status" value="1"/>
</dbReference>
<reference evidence="13 14" key="1">
    <citation type="submission" date="2023-07" db="EMBL/GenBank/DDBJ databases">
        <title>Genomic Encyclopedia of Type Strains, Phase IV (KMG-IV): sequencing the most valuable type-strain genomes for metagenomic binning, comparative biology and taxonomic classification.</title>
        <authorList>
            <person name="Goeker M."/>
        </authorList>
    </citation>
    <scope>NUCLEOTIDE SEQUENCE [LARGE SCALE GENOMIC DNA]</scope>
    <source>
        <strain evidence="13 14">DSM 19922</strain>
    </source>
</reference>
<dbReference type="Pfam" id="PF02518">
    <property type="entry name" value="HATPase_c"/>
    <property type="match status" value="1"/>
</dbReference>
<keyword evidence="4" id="KW-0597">Phosphoprotein</keyword>
<dbReference type="InterPro" id="IPR003661">
    <property type="entry name" value="HisK_dim/P_dom"/>
</dbReference>
<dbReference type="InterPro" id="IPR013727">
    <property type="entry name" value="2CSK_N"/>
</dbReference>
<evidence type="ECO:0000259" key="11">
    <source>
        <dbReference type="PROSITE" id="PS50109"/>
    </source>
</evidence>
<dbReference type="InterPro" id="IPR036890">
    <property type="entry name" value="HATPase_C_sf"/>
</dbReference>
<evidence type="ECO:0000256" key="10">
    <source>
        <dbReference type="ARBA" id="ARBA00023136"/>
    </source>
</evidence>
<dbReference type="Gene3D" id="1.10.287.130">
    <property type="match status" value="1"/>
</dbReference>
<dbReference type="GO" id="GO:0004673">
    <property type="term" value="F:protein histidine kinase activity"/>
    <property type="evidence" value="ECO:0007669"/>
    <property type="project" value="UniProtKB-EC"/>
</dbReference>
<dbReference type="PROSITE" id="PS50885">
    <property type="entry name" value="HAMP"/>
    <property type="match status" value="1"/>
</dbReference>
<dbReference type="SUPFAM" id="SSF55874">
    <property type="entry name" value="ATPase domain of HSP90 chaperone/DNA topoisomerase II/histidine kinase"/>
    <property type="match status" value="1"/>
</dbReference>
<dbReference type="Pfam" id="PF08521">
    <property type="entry name" value="2CSK_N"/>
    <property type="match status" value="1"/>
</dbReference>
<feature type="domain" description="Histidine kinase" evidence="11">
    <location>
        <begin position="244"/>
        <end position="459"/>
    </location>
</feature>
<dbReference type="Proteomes" id="UP001244552">
    <property type="component" value="Unassembled WGS sequence"/>
</dbReference>
<dbReference type="PRINTS" id="PR00344">
    <property type="entry name" value="BCTRLSENSOR"/>
</dbReference>
<keyword evidence="7 13" id="KW-0418">Kinase</keyword>
<keyword evidence="6" id="KW-0812">Transmembrane</keyword>
<sequence length="468" mass="49682">MLDSLRFRLLAWLLLALAGLVGLNLWITAGTVRRTADAVVDRMLVASARAIAEQTTVDQGVVDAMVPPAALEMFSTGYRDRVYYRVQGADQRLLTGYPDLPLPMSPLAALQPVYYAGTYRDQPLRLVAFAQPLVGAGRADPVQVVVGVTLNSRDAMVQDLLIGASGQQGLMLLVAGLVVAVGVTRALAPVLRLRDAVLAHDPNDLEPVAPLPVPSELRPLVDALNTYMQRVRAQMAAQRRFVANAAHQLKTPLALLSTQASVAARAADEGERGEALAALRRTTRQTARMANQMLTLSRAEAGSRRPRVDSVDLVAAVRLVLDDFTDPALARGVDLDPEVAMAGGPLRVTGDGAMLREMIVNLVDNAVRYTLPGGTVRVELDGDGRHCRLRVIDSGPGIPAEEQARVFERFYRIPGTGPEGSGLGLAIVKEVCEAAGGRVTLETSAEGGLMVEVVLPGGAAPPREAAGG</sequence>
<dbReference type="CDD" id="cd00075">
    <property type="entry name" value="HATPase"/>
    <property type="match status" value="1"/>
</dbReference>
<dbReference type="CDD" id="cd00082">
    <property type="entry name" value="HisKA"/>
    <property type="match status" value="1"/>
</dbReference>